<proteinExistence type="predicted"/>
<name>A0A076N6W4_AMYME</name>
<evidence type="ECO:0008006" key="4">
    <source>
        <dbReference type="Google" id="ProtNLM"/>
    </source>
</evidence>
<gene>
    <name evidence="2" type="ORF">AMETH_5625</name>
</gene>
<feature type="transmembrane region" description="Helical" evidence="1">
    <location>
        <begin position="87"/>
        <end position="105"/>
    </location>
</feature>
<dbReference type="PATRIC" id="fig|1068978.7.peg.6042"/>
<sequence length="153" mass="16038">MTGSFATATRVRRPVQTAATIVAAVFLLVGILGFIPGITTNYGDLTFAGHHSGAMLLGVFAVSIPHNIVHLLFGIVGLALARTPVGARGFLVLGGFVYLLLWVYGLVIDQGSGANFVPVNNADNWLHLGLGVGMIAVGWGLTGVERARENRTV</sequence>
<dbReference type="RefSeq" id="WP_020486736.1">
    <property type="nucleotide sequence ID" value="NZ_AQUL01000001.1"/>
</dbReference>
<keyword evidence="1" id="KW-0472">Membrane</keyword>
<dbReference type="STRING" id="1068978.AMETH_5625"/>
<feature type="transmembrane region" description="Helical" evidence="1">
    <location>
        <begin position="54"/>
        <end position="80"/>
    </location>
</feature>
<dbReference type="Pfam" id="PF14325">
    <property type="entry name" value="DUF4383"/>
    <property type="match status" value="1"/>
</dbReference>
<evidence type="ECO:0000256" key="1">
    <source>
        <dbReference type="SAM" id="Phobius"/>
    </source>
</evidence>
<keyword evidence="1" id="KW-0812">Transmembrane</keyword>
<dbReference type="HOGENOM" id="CLU_104624_2_0_11"/>
<feature type="transmembrane region" description="Helical" evidence="1">
    <location>
        <begin position="21"/>
        <end position="42"/>
    </location>
</feature>
<reference evidence="2 3" key="1">
    <citation type="submission" date="2014-07" db="EMBL/GenBank/DDBJ databases">
        <title>Whole Genome Sequence of the Amycolatopsis methanolica 239.</title>
        <authorList>
            <person name="Tang B."/>
        </authorList>
    </citation>
    <scope>NUCLEOTIDE SEQUENCE [LARGE SCALE GENOMIC DNA]</scope>
    <source>
        <strain evidence="2 3">239</strain>
    </source>
</reference>
<dbReference type="OrthoDB" id="572373at2"/>
<accession>A0A076N6W4</accession>
<organism evidence="2 3">
    <name type="scientific">Amycolatopsis methanolica 239</name>
    <dbReference type="NCBI Taxonomy" id="1068978"/>
    <lineage>
        <taxon>Bacteria</taxon>
        <taxon>Bacillati</taxon>
        <taxon>Actinomycetota</taxon>
        <taxon>Actinomycetes</taxon>
        <taxon>Pseudonocardiales</taxon>
        <taxon>Pseudonocardiaceae</taxon>
        <taxon>Amycolatopsis</taxon>
        <taxon>Amycolatopsis methanolica group</taxon>
    </lineage>
</organism>
<dbReference type="EMBL" id="CP009110">
    <property type="protein sequence ID" value="AIJ25717.1"/>
    <property type="molecule type" value="Genomic_DNA"/>
</dbReference>
<keyword evidence="1" id="KW-1133">Transmembrane helix</keyword>
<evidence type="ECO:0000313" key="3">
    <source>
        <dbReference type="Proteomes" id="UP000062973"/>
    </source>
</evidence>
<protein>
    <recommendedName>
        <fullName evidence="4">DUF4383 domain-containing protein</fullName>
    </recommendedName>
</protein>
<evidence type="ECO:0000313" key="2">
    <source>
        <dbReference type="EMBL" id="AIJ25717.1"/>
    </source>
</evidence>
<dbReference type="KEGG" id="amq:AMETH_5625"/>
<feature type="transmembrane region" description="Helical" evidence="1">
    <location>
        <begin position="125"/>
        <end position="144"/>
    </location>
</feature>
<dbReference type="Proteomes" id="UP000062973">
    <property type="component" value="Chromosome"/>
</dbReference>
<dbReference type="AlphaFoldDB" id="A0A076N6W4"/>
<keyword evidence="3" id="KW-1185">Reference proteome</keyword>
<dbReference type="eggNOG" id="ENOG5031AT3">
    <property type="taxonomic scope" value="Bacteria"/>
</dbReference>